<gene>
    <name evidence="1" type="ORF">MJB10_21615</name>
</gene>
<dbReference type="AlphaFoldDB" id="A0AA96LPN4"/>
<proteinExistence type="predicted"/>
<dbReference type="EMBL" id="CP130319">
    <property type="protein sequence ID" value="WNR43674.1"/>
    <property type="molecule type" value="Genomic_DNA"/>
</dbReference>
<dbReference type="Proteomes" id="UP001304650">
    <property type="component" value="Chromosome"/>
</dbReference>
<protein>
    <submittedName>
        <fullName evidence="1">Uncharacterized protein</fullName>
    </submittedName>
</protein>
<sequence length="139" mass="16101">MEAKTVRIKYINNNKVSVTEMIIYEEACTNKDEVKLELNTNNDIISIQKEYFFEALIELRRILEDQGMILECNGAARNVYPSPMQISMGGSKAYKLLKGKQAKLTDVVDIFDYDPSLEYVAIDEQLDFYNEWLESLKNN</sequence>
<evidence type="ECO:0000313" key="2">
    <source>
        <dbReference type="Proteomes" id="UP001304650"/>
    </source>
</evidence>
<reference evidence="1" key="1">
    <citation type="submission" date="2022-02" db="EMBL/GenBank/DDBJ databases">
        <title>Paenibacillus sp. MBLB1832 Whole Genome Shotgun Sequencing.</title>
        <authorList>
            <person name="Hwang C.Y."/>
            <person name="Cho E.-S."/>
            <person name="Seo M.-J."/>
        </authorList>
    </citation>
    <scope>NUCLEOTIDE SEQUENCE</scope>
    <source>
        <strain evidence="1">MBLB1832</strain>
    </source>
</reference>
<organism evidence="1 2">
    <name type="scientific">Paenibacillus roseopurpureus</name>
    <dbReference type="NCBI Taxonomy" id="2918901"/>
    <lineage>
        <taxon>Bacteria</taxon>
        <taxon>Bacillati</taxon>
        <taxon>Bacillota</taxon>
        <taxon>Bacilli</taxon>
        <taxon>Bacillales</taxon>
        <taxon>Paenibacillaceae</taxon>
        <taxon>Paenibacillus</taxon>
    </lineage>
</organism>
<dbReference type="RefSeq" id="WP_314798282.1">
    <property type="nucleotide sequence ID" value="NZ_CP130319.1"/>
</dbReference>
<dbReference type="KEGG" id="proo:MJB10_21615"/>
<keyword evidence="2" id="KW-1185">Reference proteome</keyword>
<name>A0AA96LPN4_9BACL</name>
<accession>A0AA96LPN4</accession>
<evidence type="ECO:0000313" key="1">
    <source>
        <dbReference type="EMBL" id="WNR43674.1"/>
    </source>
</evidence>